<comment type="similarity">
    <text evidence="2">Belongs to the AzlC family.</text>
</comment>
<keyword evidence="7 8" id="KW-0472">Membrane</keyword>
<keyword evidence="6 8" id="KW-1133">Transmembrane helix</keyword>
<accession>A0A4U7NA57</accession>
<dbReference type="GO" id="GO:1903785">
    <property type="term" value="P:L-valine transmembrane transport"/>
    <property type="evidence" value="ECO:0007669"/>
    <property type="project" value="TreeGrafter"/>
</dbReference>
<comment type="caution">
    <text evidence="9">The sequence shown here is derived from an EMBL/GenBank/DDBJ whole genome shotgun (WGS) entry which is preliminary data.</text>
</comment>
<organism evidence="9 10">
    <name type="scientific">Shimia litoralis</name>
    <dbReference type="NCBI Taxonomy" id="420403"/>
    <lineage>
        <taxon>Bacteria</taxon>
        <taxon>Pseudomonadati</taxon>
        <taxon>Pseudomonadota</taxon>
        <taxon>Alphaproteobacteria</taxon>
        <taxon>Rhodobacterales</taxon>
        <taxon>Roseobacteraceae</taxon>
    </lineage>
</organism>
<dbReference type="EMBL" id="SULI01000001">
    <property type="protein sequence ID" value="TKZ22336.1"/>
    <property type="molecule type" value="Genomic_DNA"/>
</dbReference>
<dbReference type="GO" id="GO:0005886">
    <property type="term" value="C:plasma membrane"/>
    <property type="evidence" value="ECO:0007669"/>
    <property type="project" value="UniProtKB-SubCell"/>
</dbReference>
<gene>
    <name evidence="9" type="ORF">FAP39_00230</name>
</gene>
<feature type="transmembrane region" description="Helical" evidence="8">
    <location>
        <begin position="20"/>
        <end position="40"/>
    </location>
</feature>
<keyword evidence="4" id="KW-1003">Cell membrane</keyword>
<dbReference type="RefSeq" id="WP_138014354.1">
    <property type="nucleotide sequence ID" value="NZ_SULI01000001.1"/>
</dbReference>
<evidence type="ECO:0000256" key="1">
    <source>
        <dbReference type="ARBA" id="ARBA00004651"/>
    </source>
</evidence>
<evidence type="ECO:0000256" key="8">
    <source>
        <dbReference type="SAM" id="Phobius"/>
    </source>
</evidence>
<evidence type="ECO:0000313" key="9">
    <source>
        <dbReference type="EMBL" id="TKZ22336.1"/>
    </source>
</evidence>
<dbReference type="OrthoDB" id="3579489at2"/>
<proteinExistence type="inferred from homology"/>
<keyword evidence="5 8" id="KW-0812">Transmembrane</keyword>
<sequence length="237" mass="25484">MAPSSTKSAYWKGVRDGTPFILVVSPFALLFGVVATEAGLNVFETMAFTIVVIAGAAQFTALQLMSENAPTIVVLASALAVNLRMAMYSASLTPYIGAAPMWQRAIAAYFTVDQAYALSIIEYENKPTLTVPERMAYFFGVITPVCPNWYFFTLVGAMVGQSIPPAFALDFAVPITFLAMIGPMLRTPAHMAAAAVSVTFAIGFAWVPYNLGLMIAGIGGMITGAQIELWTERRAQR</sequence>
<feature type="transmembrane region" description="Helical" evidence="8">
    <location>
        <begin position="135"/>
        <end position="157"/>
    </location>
</feature>
<dbReference type="PANTHER" id="PTHR34979">
    <property type="entry name" value="INNER MEMBRANE PROTEIN YGAZ"/>
    <property type="match status" value="1"/>
</dbReference>
<keyword evidence="3" id="KW-0813">Transport</keyword>
<evidence type="ECO:0000313" key="10">
    <source>
        <dbReference type="Proteomes" id="UP000306575"/>
    </source>
</evidence>
<evidence type="ECO:0000256" key="2">
    <source>
        <dbReference type="ARBA" id="ARBA00010735"/>
    </source>
</evidence>
<reference evidence="9 10" key="1">
    <citation type="submission" date="2019-04" db="EMBL/GenBank/DDBJ databases">
        <title>Genome sequence of Pelagicola litoralis CL-ES2.</title>
        <authorList>
            <person name="Cao J."/>
        </authorList>
    </citation>
    <scope>NUCLEOTIDE SEQUENCE [LARGE SCALE GENOMIC DNA]</scope>
    <source>
        <strain evidence="9 10">CL-ES2</strain>
    </source>
</reference>
<dbReference type="Proteomes" id="UP000306575">
    <property type="component" value="Unassembled WGS sequence"/>
</dbReference>
<evidence type="ECO:0000256" key="7">
    <source>
        <dbReference type="ARBA" id="ARBA00023136"/>
    </source>
</evidence>
<name>A0A4U7NA57_9RHOB</name>
<evidence type="ECO:0000256" key="5">
    <source>
        <dbReference type="ARBA" id="ARBA00022692"/>
    </source>
</evidence>
<dbReference type="PANTHER" id="PTHR34979:SF1">
    <property type="entry name" value="INNER MEMBRANE PROTEIN YGAZ"/>
    <property type="match status" value="1"/>
</dbReference>
<protein>
    <submittedName>
        <fullName evidence="9">Branched-chain amino acid ABC transporter permease</fullName>
    </submittedName>
</protein>
<feature type="transmembrane region" description="Helical" evidence="8">
    <location>
        <begin position="163"/>
        <end position="182"/>
    </location>
</feature>
<evidence type="ECO:0000256" key="4">
    <source>
        <dbReference type="ARBA" id="ARBA00022475"/>
    </source>
</evidence>
<dbReference type="InterPro" id="IPR011606">
    <property type="entry name" value="Brnchd-chn_aa_trnsp_permease"/>
</dbReference>
<comment type="subcellular location">
    <subcellularLocation>
        <location evidence="1">Cell membrane</location>
        <topology evidence="1">Multi-pass membrane protein</topology>
    </subcellularLocation>
</comment>
<dbReference type="AlphaFoldDB" id="A0A4U7NA57"/>
<dbReference type="Pfam" id="PF03591">
    <property type="entry name" value="AzlC"/>
    <property type="match status" value="1"/>
</dbReference>
<keyword evidence="10" id="KW-1185">Reference proteome</keyword>
<evidence type="ECO:0000256" key="6">
    <source>
        <dbReference type="ARBA" id="ARBA00022989"/>
    </source>
</evidence>
<evidence type="ECO:0000256" key="3">
    <source>
        <dbReference type="ARBA" id="ARBA00022448"/>
    </source>
</evidence>